<proteinExistence type="predicted"/>
<dbReference type="PROSITE" id="PS50082">
    <property type="entry name" value="WD_REPEATS_2"/>
    <property type="match status" value="1"/>
</dbReference>
<dbReference type="GO" id="GO:0005085">
    <property type="term" value="F:guanyl-nucleotide exchange factor activity"/>
    <property type="evidence" value="ECO:0007669"/>
    <property type="project" value="UniProtKB-ARBA"/>
</dbReference>
<dbReference type="Gene3D" id="2.130.10.10">
    <property type="entry name" value="YVTN repeat-like/Quinoprotein amine dehydrogenase"/>
    <property type="match status" value="1"/>
</dbReference>
<protein>
    <submittedName>
        <fullName evidence="3">DEND3 protein</fullName>
    </submittedName>
</protein>
<feature type="domain" description="cDENN" evidence="2">
    <location>
        <begin position="185"/>
        <end position="298"/>
    </location>
</feature>
<accession>A0A8X7XCR6</accession>
<evidence type="ECO:0000313" key="4">
    <source>
        <dbReference type="Proteomes" id="UP000886611"/>
    </source>
</evidence>
<name>A0A8X7XCR6_POLSE</name>
<evidence type="ECO:0000256" key="1">
    <source>
        <dbReference type="PROSITE-ProRule" id="PRU00221"/>
    </source>
</evidence>
<dbReference type="PROSITE" id="PS50294">
    <property type="entry name" value="WD_REPEATS_REGION"/>
    <property type="match status" value="1"/>
</dbReference>
<dbReference type="InterPro" id="IPR036322">
    <property type="entry name" value="WD40_repeat_dom_sf"/>
</dbReference>
<dbReference type="InterPro" id="IPR001194">
    <property type="entry name" value="cDENN_dom"/>
</dbReference>
<dbReference type="InterPro" id="IPR051696">
    <property type="entry name" value="DENN_Domain_GEFs"/>
</dbReference>
<feature type="repeat" description="WD" evidence="1">
    <location>
        <begin position="913"/>
        <end position="948"/>
    </location>
</feature>
<dbReference type="SUPFAM" id="SSF50978">
    <property type="entry name" value="WD40 repeat-like"/>
    <property type="match status" value="1"/>
</dbReference>
<sequence length="948" mass="107644">MLMADVLPCALLEGCVVTGASTENLKEAVQAYQGNHSNLQFLDPEVLQVHVPPFVTKDDPVSGSHGHNTFERNQRRRSYIKKKKEKLGTSVEGNVENKEAIAEDISVPKDIDLIALPQLCFPGGLQVSSIEKEDCFHFLVFTDVFGNRSHGVVVQYYKQVQVLQDGSSYQNGQPHRALSRLSKLYAPYAICLISKYAYYNALKDCLSCLRLQLKSCRDSDIEDRIKEFAAKLTLVPTPPPGHLHLVFNMKPLQIVLPSQEDVDGPVVDIDLHFPFLCFKPKQVLKETDDIVLINIDRGTISTSFPPKLWIPDVPAQTSECFLFRVRGLQMHYDLELSHLGASTDLNHLRSQRRQWQQTLNLEIQQVTLELIVNIFRMRASLDIPIRPTIQEMARKHSRSENGLSNRLGMSMPNLSYEKAPEGPIRQNSLKKHDLEIGNVKIVRKSTKLFKLPEFPPPLVYYCIQNYYNELISLLSKAILSVSPEDSALLARYYYLRGLMNTMIGKRLDALADFQNLYKTDIGIFPNELLKKLVDSLVQDERCQVEKRPELKRLISKLKKENEGDRRKCDDHVKTFELPKKHMQLEDFVKSIQESGIVKDNGTIHRLFDALTVGQQKQIDPETFKTFYTFWKESEAEAQDVHLPVDVIDHLDNNECVYKLSCSVKTSYGVGKIAMTQKRLFLLTEGRPGYIEITKFRDIEELKISSATFLLLRIPSLKIKTTLRKETFEANLKSECDLWHLMVKEMWAGRKMADEHKDPQYMQQALTNALLMDAVVGCLQSQKAIYAASKLAYFDRMKLEVPMMVPKTTSEMLKHKINPSANLTSPLAVDVLLYTPGHLNMCEAEEDSSPKLWCALDDGKVVVFDAASWSLQPNCIQVGSQRLVWIGSRGISQGKSKGKIYVVDVVKYSVEKELVAHTDVVQALCSAEDRYVLSGSSSEDGKIAIWKVE</sequence>
<keyword evidence="4" id="KW-1185">Reference proteome</keyword>
<dbReference type="Pfam" id="PF02141">
    <property type="entry name" value="DENN"/>
    <property type="match status" value="1"/>
</dbReference>
<dbReference type="GO" id="GO:0032483">
    <property type="term" value="P:regulation of Rab protein signal transduction"/>
    <property type="evidence" value="ECO:0007669"/>
    <property type="project" value="TreeGrafter"/>
</dbReference>
<dbReference type="Gene3D" id="3.30.450.200">
    <property type="match status" value="1"/>
</dbReference>
<dbReference type="PANTHER" id="PTHR12296:SF21">
    <property type="entry name" value="DENN DOMAIN-CONTAINING PROTEIN 3"/>
    <property type="match status" value="1"/>
</dbReference>
<dbReference type="AlphaFoldDB" id="A0A8X7XCR6"/>
<comment type="caution">
    <text evidence="3">The sequence shown here is derived from an EMBL/GenBank/DDBJ whole genome shotgun (WGS) entry which is preliminary data.</text>
</comment>
<dbReference type="SMART" id="SM00799">
    <property type="entry name" value="DENN"/>
    <property type="match status" value="1"/>
</dbReference>
<evidence type="ECO:0000313" key="3">
    <source>
        <dbReference type="EMBL" id="KAG2464964.1"/>
    </source>
</evidence>
<dbReference type="InterPro" id="IPR015943">
    <property type="entry name" value="WD40/YVTN_repeat-like_dom_sf"/>
</dbReference>
<dbReference type="Pfam" id="PF25570">
    <property type="entry name" value="TPR_DENND3"/>
    <property type="match status" value="1"/>
</dbReference>
<dbReference type="PANTHER" id="PTHR12296">
    <property type="entry name" value="DENN DOMAIN-CONTAINING PROTEIN 4"/>
    <property type="match status" value="1"/>
</dbReference>
<dbReference type="InterPro" id="IPR057977">
    <property type="entry name" value="TPR_DENND3"/>
</dbReference>
<dbReference type="Proteomes" id="UP000886611">
    <property type="component" value="Unassembled WGS sequence"/>
</dbReference>
<organism evidence="3 4">
    <name type="scientific">Polypterus senegalus</name>
    <name type="common">Senegal bichir</name>
    <dbReference type="NCBI Taxonomy" id="55291"/>
    <lineage>
        <taxon>Eukaryota</taxon>
        <taxon>Metazoa</taxon>
        <taxon>Chordata</taxon>
        <taxon>Craniata</taxon>
        <taxon>Vertebrata</taxon>
        <taxon>Euteleostomi</taxon>
        <taxon>Actinopterygii</taxon>
        <taxon>Polypteriformes</taxon>
        <taxon>Polypteridae</taxon>
        <taxon>Polypterus</taxon>
    </lineage>
</organism>
<keyword evidence="1" id="KW-0853">WD repeat</keyword>
<feature type="non-terminal residue" evidence="3">
    <location>
        <position position="948"/>
    </location>
</feature>
<reference evidence="3 4" key="1">
    <citation type="journal article" date="2021" name="Cell">
        <title>Tracing the genetic footprints of vertebrate landing in non-teleost ray-finned fishes.</title>
        <authorList>
            <person name="Bi X."/>
            <person name="Wang K."/>
            <person name="Yang L."/>
            <person name="Pan H."/>
            <person name="Jiang H."/>
            <person name="Wei Q."/>
            <person name="Fang M."/>
            <person name="Yu H."/>
            <person name="Zhu C."/>
            <person name="Cai Y."/>
            <person name="He Y."/>
            <person name="Gan X."/>
            <person name="Zeng H."/>
            <person name="Yu D."/>
            <person name="Zhu Y."/>
            <person name="Jiang H."/>
            <person name="Qiu Q."/>
            <person name="Yang H."/>
            <person name="Zhang Y.E."/>
            <person name="Wang W."/>
            <person name="Zhu M."/>
            <person name="He S."/>
            <person name="Zhang G."/>
        </authorList>
    </citation>
    <scope>NUCLEOTIDE SEQUENCE [LARGE SCALE GENOMIC DNA]</scope>
    <source>
        <strain evidence="3">Bchr_013</strain>
    </source>
</reference>
<gene>
    <name evidence="3" type="primary">Dennd3</name>
    <name evidence="3" type="ORF">GTO96_0009309</name>
</gene>
<evidence type="ECO:0000259" key="2">
    <source>
        <dbReference type="SMART" id="SM00799"/>
    </source>
</evidence>
<feature type="non-terminal residue" evidence="3">
    <location>
        <position position="1"/>
    </location>
</feature>
<dbReference type="GO" id="GO:0031410">
    <property type="term" value="C:cytoplasmic vesicle"/>
    <property type="evidence" value="ECO:0007669"/>
    <property type="project" value="TreeGrafter"/>
</dbReference>
<dbReference type="EMBL" id="JAATIS010002524">
    <property type="protein sequence ID" value="KAG2464964.1"/>
    <property type="molecule type" value="Genomic_DNA"/>
</dbReference>
<dbReference type="InterPro" id="IPR001680">
    <property type="entry name" value="WD40_rpt"/>
</dbReference>